<keyword evidence="1" id="KW-0560">Oxidoreductase</keyword>
<protein>
    <submittedName>
        <fullName evidence="1">3-hydroxyacyl-CoA dehydrogenase</fullName>
        <ecNumber evidence="1">1.1.1.35</ecNumber>
    </submittedName>
</protein>
<dbReference type="PANTHER" id="PTHR31793:SF2">
    <property type="entry name" value="BLR1345 PROTEIN"/>
    <property type="match status" value="1"/>
</dbReference>
<proteinExistence type="predicted"/>
<dbReference type="GO" id="GO:0003857">
    <property type="term" value="F:(3S)-3-hydroxyacyl-CoA dehydrogenase (NAD+) activity"/>
    <property type="evidence" value="ECO:0007669"/>
    <property type="project" value="UniProtKB-EC"/>
</dbReference>
<organism evidence="1">
    <name type="scientific">hydrothermal vent metagenome</name>
    <dbReference type="NCBI Taxonomy" id="652676"/>
    <lineage>
        <taxon>unclassified sequences</taxon>
        <taxon>metagenomes</taxon>
        <taxon>ecological metagenomes</taxon>
    </lineage>
</organism>
<accession>A0A3B0S5Z2</accession>
<dbReference type="AlphaFoldDB" id="A0A3B0S5Z2"/>
<dbReference type="EMBL" id="UOEC01000129">
    <property type="protein sequence ID" value="VAV95778.1"/>
    <property type="molecule type" value="Genomic_DNA"/>
</dbReference>
<dbReference type="InterPro" id="IPR050563">
    <property type="entry name" value="4-hydroxybenzoyl-CoA_TE"/>
</dbReference>
<dbReference type="CDD" id="cd00586">
    <property type="entry name" value="4HBT"/>
    <property type="match status" value="1"/>
</dbReference>
<dbReference type="InterPro" id="IPR029069">
    <property type="entry name" value="HotDog_dom_sf"/>
</dbReference>
<dbReference type="Gene3D" id="3.10.129.10">
    <property type="entry name" value="Hotdog Thioesterase"/>
    <property type="match status" value="1"/>
</dbReference>
<dbReference type="SUPFAM" id="SSF54637">
    <property type="entry name" value="Thioesterase/thiol ester dehydrase-isomerase"/>
    <property type="match status" value="1"/>
</dbReference>
<dbReference type="Pfam" id="PF13279">
    <property type="entry name" value="4HBT_2"/>
    <property type="match status" value="1"/>
</dbReference>
<dbReference type="EC" id="1.1.1.35" evidence="1"/>
<dbReference type="PANTHER" id="PTHR31793">
    <property type="entry name" value="4-HYDROXYBENZOYL-COA THIOESTERASE FAMILY MEMBER"/>
    <property type="match status" value="1"/>
</dbReference>
<name>A0A3B0S5Z2_9ZZZZ</name>
<dbReference type="GO" id="GO:0047617">
    <property type="term" value="F:fatty acyl-CoA hydrolase activity"/>
    <property type="evidence" value="ECO:0007669"/>
    <property type="project" value="TreeGrafter"/>
</dbReference>
<reference evidence="1" key="1">
    <citation type="submission" date="2018-06" db="EMBL/GenBank/DDBJ databases">
        <authorList>
            <person name="Zhirakovskaya E."/>
        </authorList>
    </citation>
    <scope>NUCLEOTIDE SEQUENCE</scope>
</reference>
<sequence length="167" mass="19227">MTNPDTVFAAPFKGSQQVVKDEWIDYNGHFNMAYYSVLFDEICDQAFRLTGLGPDYAKSKNCSYFTLESQVNYLRELKAGDQVDITLQLYDYDAKRIHFFLHMYHAKEGWLSATMESLCLHVDMAKKKSAPWPDDIRKKIAAMYEAHKDLPTPKQLGNTIGIVRKMA</sequence>
<gene>
    <name evidence="1" type="ORF">MNBD_ALPHA08-292</name>
</gene>
<evidence type="ECO:0000313" key="1">
    <source>
        <dbReference type="EMBL" id="VAV95778.1"/>
    </source>
</evidence>